<keyword evidence="2" id="KW-1185">Reference proteome</keyword>
<comment type="caution">
    <text evidence="1">The sequence shown here is derived from an EMBL/GenBank/DDBJ whole genome shotgun (WGS) entry which is preliminary data.</text>
</comment>
<evidence type="ECO:0000313" key="2">
    <source>
        <dbReference type="Proteomes" id="UP000828390"/>
    </source>
</evidence>
<dbReference type="Proteomes" id="UP000828390">
    <property type="component" value="Unassembled WGS sequence"/>
</dbReference>
<reference evidence="1" key="1">
    <citation type="journal article" date="2019" name="bioRxiv">
        <title>The Genome of the Zebra Mussel, Dreissena polymorpha: A Resource for Invasive Species Research.</title>
        <authorList>
            <person name="McCartney M.A."/>
            <person name="Auch B."/>
            <person name="Kono T."/>
            <person name="Mallez S."/>
            <person name="Zhang Y."/>
            <person name="Obille A."/>
            <person name="Becker A."/>
            <person name="Abrahante J.E."/>
            <person name="Garbe J."/>
            <person name="Badalamenti J.P."/>
            <person name="Herman A."/>
            <person name="Mangelson H."/>
            <person name="Liachko I."/>
            <person name="Sullivan S."/>
            <person name="Sone E.D."/>
            <person name="Koren S."/>
            <person name="Silverstein K.A.T."/>
            <person name="Beckman K.B."/>
            <person name="Gohl D.M."/>
        </authorList>
    </citation>
    <scope>NUCLEOTIDE SEQUENCE</scope>
    <source>
        <strain evidence="1">Duluth1</strain>
        <tissue evidence="1">Whole animal</tissue>
    </source>
</reference>
<reference evidence="1" key="2">
    <citation type="submission" date="2020-11" db="EMBL/GenBank/DDBJ databases">
        <authorList>
            <person name="McCartney M.A."/>
            <person name="Auch B."/>
            <person name="Kono T."/>
            <person name="Mallez S."/>
            <person name="Becker A."/>
            <person name="Gohl D.M."/>
            <person name="Silverstein K.A.T."/>
            <person name="Koren S."/>
            <person name="Bechman K.B."/>
            <person name="Herman A."/>
            <person name="Abrahante J.E."/>
            <person name="Garbe J."/>
        </authorList>
    </citation>
    <scope>NUCLEOTIDE SEQUENCE</scope>
    <source>
        <strain evidence="1">Duluth1</strain>
        <tissue evidence="1">Whole animal</tissue>
    </source>
</reference>
<dbReference type="AlphaFoldDB" id="A0A9D4JX06"/>
<evidence type="ECO:0000313" key="1">
    <source>
        <dbReference type="EMBL" id="KAH3823458.1"/>
    </source>
</evidence>
<dbReference type="EMBL" id="JAIWYP010000005">
    <property type="protein sequence ID" value="KAH3823458.1"/>
    <property type="molecule type" value="Genomic_DNA"/>
</dbReference>
<organism evidence="1 2">
    <name type="scientific">Dreissena polymorpha</name>
    <name type="common">Zebra mussel</name>
    <name type="synonym">Mytilus polymorpha</name>
    <dbReference type="NCBI Taxonomy" id="45954"/>
    <lineage>
        <taxon>Eukaryota</taxon>
        <taxon>Metazoa</taxon>
        <taxon>Spiralia</taxon>
        <taxon>Lophotrochozoa</taxon>
        <taxon>Mollusca</taxon>
        <taxon>Bivalvia</taxon>
        <taxon>Autobranchia</taxon>
        <taxon>Heteroconchia</taxon>
        <taxon>Euheterodonta</taxon>
        <taxon>Imparidentia</taxon>
        <taxon>Neoheterodontei</taxon>
        <taxon>Myida</taxon>
        <taxon>Dreissenoidea</taxon>
        <taxon>Dreissenidae</taxon>
        <taxon>Dreissena</taxon>
    </lineage>
</organism>
<gene>
    <name evidence="1" type="ORF">DPMN_125259</name>
</gene>
<sequence length="79" mass="8910">MVETTPTLQCGDLGLVETTSKHQGGYLGQVETTHTLQGDDLIQEKRRRLVSKMKEAKRDDKQAWIAYDTLYTNGEPVSQ</sequence>
<accession>A0A9D4JX06</accession>
<protein>
    <submittedName>
        <fullName evidence="1">Uncharacterized protein</fullName>
    </submittedName>
</protein>
<proteinExistence type="predicted"/>
<name>A0A9D4JX06_DREPO</name>